<accession>A0A448WM60</accession>
<reference evidence="1" key="1">
    <citation type="submission" date="2018-11" db="EMBL/GenBank/DDBJ databases">
        <authorList>
            <consortium name="Pathogen Informatics"/>
        </authorList>
    </citation>
    <scope>NUCLEOTIDE SEQUENCE</scope>
</reference>
<dbReference type="AlphaFoldDB" id="A0A448WM60"/>
<comment type="caution">
    <text evidence="1">The sequence shown here is derived from an EMBL/GenBank/DDBJ whole genome shotgun (WGS) entry which is preliminary data.</text>
</comment>
<dbReference type="Proteomes" id="UP000784294">
    <property type="component" value="Unassembled WGS sequence"/>
</dbReference>
<dbReference type="PANTHER" id="PTHR39369:SF6">
    <property type="entry name" value="LIN-24 (TWENTY-FOUR) LIKE"/>
    <property type="match status" value="1"/>
</dbReference>
<dbReference type="OrthoDB" id="9977517at2759"/>
<dbReference type="EMBL" id="CAAALY010023662">
    <property type="protein sequence ID" value="VEL15161.1"/>
    <property type="molecule type" value="Genomic_DNA"/>
</dbReference>
<keyword evidence="2" id="KW-1185">Reference proteome</keyword>
<evidence type="ECO:0000313" key="2">
    <source>
        <dbReference type="Proteomes" id="UP000784294"/>
    </source>
</evidence>
<dbReference type="PANTHER" id="PTHR39369">
    <property type="entry name" value="LIN-24 (TWENTY-FOUR) LIKE"/>
    <property type="match status" value="1"/>
</dbReference>
<gene>
    <name evidence="1" type="ORF">PXEA_LOCUS8601</name>
</gene>
<evidence type="ECO:0000313" key="1">
    <source>
        <dbReference type="EMBL" id="VEL15161.1"/>
    </source>
</evidence>
<organism evidence="1 2">
    <name type="scientific">Protopolystoma xenopodis</name>
    <dbReference type="NCBI Taxonomy" id="117903"/>
    <lineage>
        <taxon>Eukaryota</taxon>
        <taxon>Metazoa</taxon>
        <taxon>Spiralia</taxon>
        <taxon>Lophotrochozoa</taxon>
        <taxon>Platyhelminthes</taxon>
        <taxon>Monogenea</taxon>
        <taxon>Polyopisthocotylea</taxon>
        <taxon>Polystomatidea</taxon>
        <taxon>Polystomatidae</taxon>
        <taxon>Protopolystoma</taxon>
    </lineage>
</organism>
<protein>
    <submittedName>
        <fullName evidence="1">Uncharacterized protein</fullName>
    </submittedName>
</protein>
<name>A0A448WM60_9PLAT</name>
<proteinExistence type="predicted"/>
<sequence>MVREPESDMFDLEKAVEKWAFDVFSMTASSELKKMLSRYEIELKFIWDDIISAHDPPEFIEDQRSFNPKGQALFSTTFKNVTDVNQEYTCHTERRTTSVAEIEIEEGVLTTKELGIKLAVSLIVQLFEALIIEISI</sequence>